<comment type="caution">
    <text evidence="2">The sequence shown here is derived from an EMBL/GenBank/DDBJ whole genome shotgun (WGS) entry which is preliminary data.</text>
</comment>
<evidence type="ECO:0000313" key="3">
    <source>
        <dbReference type="Proteomes" id="UP000652761"/>
    </source>
</evidence>
<evidence type="ECO:0000313" key="2">
    <source>
        <dbReference type="EMBL" id="MQL88059.1"/>
    </source>
</evidence>
<gene>
    <name evidence="2" type="ORF">Taro_020618</name>
</gene>
<protein>
    <submittedName>
        <fullName evidence="2">Uncharacterized protein</fullName>
    </submittedName>
</protein>
<sequence length="271" mass="29447">MRCVDTLSQTGKSSPWESGLERVASEDDEDDCSETSGEESRIFLLGYADPLPRPEEEVLPLLADDGDAEEGPGYSAGSWRLLLLLSEGGASSSGMGLAVALDHAPRRGAYLWAMETRWNGIGEDEEEGMDGLEEGRGGKPAGFKGRRRPSGRPAEEKGVFRVHYPAGTTKPLTGAHVVNDSGRGSVSTLEEEGCFSFGYEEVESKDFVGTSRNLDRRIEDDTNMGCDTIGSKNWSNQLDMLSWRSKVDLSLTSVDTTATETFFLWTGVDLS</sequence>
<reference evidence="2" key="1">
    <citation type="submission" date="2017-07" db="EMBL/GenBank/DDBJ databases">
        <title>Taro Niue Genome Assembly and Annotation.</title>
        <authorList>
            <person name="Atibalentja N."/>
            <person name="Keating K."/>
            <person name="Fields C.J."/>
        </authorList>
    </citation>
    <scope>NUCLEOTIDE SEQUENCE</scope>
    <source>
        <strain evidence="2">Niue_2</strain>
        <tissue evidence="2">Leaf</tissue>
    </source>
</reference>
<keyword evidence="3" id="KW-1185">Reference proteome</keyword>
<dbReference type="EMBL" id="NMUH01001026">
    <property type="protein sequence ID" value="MQL88059.1"/>
    <property type="molecule type" value="Genomic_DNA"/>
</dbReference>
<dbReference type="Proteomes" id="UP000652761">
    <property type="component" value="Unassembled WGS sequence"/>
</dbReference>
<feature type="non-terminal residue" evidence="2">
    <location>
        <position position="1"/>
    </location>
</feature>
<feature type="compositionally biased region" description="Polar residues" evidence="1">
    <location>
        <begin position="1"/>
        <end position="16"/>
    </location>
</feature>
<proteinExistence type="predicted"/>
<accession>A0A843V902</accession>
<dbReference type="AlphaFoldDB" id="A0A843V902"/>
<feature type="compositionally biased region" description="Acidic residues" evidence="1">
    <location>
        <begin position="26"/>
        <end position="37"/>
    </location>
</feature>
<feature type="compositionally biased region" description="Acidic residues" evidence="1">
    <location>
        <begin position="123"/>
        <end position="132"/>
    </location>
</feature>
<feature type="region of interest" description="Disordered" evidence="1">
    <location>
        <begin position="1"/>
        <end position="39"/>
    </location>
</feature>
<organism evidence="2 3">
    <name type="scientific">Colocasia esculenta</name>
    <name type="common">Wild taro</name>
    <name type="synonym">Arum esculentum</name>
    <dbReference type="NCBI Taxonomy" id="4460"/>
    <lineage>
        <taxon>Eukaryota</taxon>
        <taxon>Viridiplantae</taxon>
        <taxon>Streptophyta</taxon>
        <taxon>Embryophyta</taxon>
        <taxon>Tracheophyta</taxon>
        <taxon>Spermatophyta</taxon>
        <taxon>Magnoliopsida</taxon>
        <taxon>Liliopsida</taxon>
        <taxon>Araceae</taxon>
        <taxon>Aroideae</taxon>
        <taxon>Colocasieae</taxon>
        <taxon>Colocasia</taxon>
    </lineage>
</organism>
<feature type="region of interest" description="Disordered" evidence="1">
    <location>
        <begin position="123"/>
        <end position="154"/>
    </location>
</feature>
<name>A0A843V902_COLES</name>
<evidence type="ECO:0000256" key="1">
    <source>
        <dbReference type="SAM" id="MobiDB-lite"/>
    </source>
</evidence>